<keyword evidence="2" id="KW-0812">Transmembrane</keyword>
<name>A0A811TWG7_CERCA</name>
<feature type="transmembrane region" description="Helical" evidence="2">
    <location>
        <begin position="32"/>
        <end position="52"/>
    </location>
</feature>
<reference evidence="3" key="1">
    <citation type="submission" date="2020-11" db="EMBL/GenBank/DDBJ databases">
        <authorList>
            <person name="Whitehead M."/>
        </authorList>
    </citation>
    <scope>NUCLEOTIDE SEQUENCE</scope>
    <source>
        <strain evidence="3">EGII</strain>
    </source>
</reference>
<gene>
    <name evidence="3" type="ORF">CCAP1982_LOCUS46</name>
</gene>
<protein>
    <submittedName>
        <fullName evidence="3">(Mediterranean fruit fly) hypothetical protein</fullName>
    </submittedName>
</protein>
<comment type="caution">
    <text evidence="3">The sequence shown here is derived from an EMBL/GenBank/DDBJ whole genome shotgun (WGS) entry which is preliminary data.</text>
</comment>
<keyword evidence="2" id="KW-0472">Membrane</keyword>
<dbReference type="Proteomes" id="UP000606786">
    <property type="component" value="Unassembled WGS sequence"/>
</dbReference>
<evidence type="ECO:0000313" key="3">
    <source>
        <dbReference type="EMBL" id="CAD6991099.1"/>
    </source>
</evidence>
<evidence type="ECO:0000256" key="1">
    <source>
        <dbReference type="SAM" id="MobiDB-lite"/>
    </source>
</evidence>
<dbReference type="AlphaFoldDB" id="A0A811TWG7"/>
<feature type="compositionally biased region" description="Low complexity" evidence="1">
    <location>
        <begin position="107"/>
        <end position="116"/>
    </location>
</feature>
<feature type="region of interest" description="Disordered" evidence="1">
    <location>
        <begin position="85"/>
        <end position="116"/>
    </location>
</feature>
<accession>A0A811TWG7</accession>
<evidence type="ECO:0000313" key="4">
    <source>
        <dbReference type="Proteomes" id="UP000606786"/>
    </source>
</evidence>
<keyword evidence="4" id="KW-1185">Reference proteome</keyword>
<evidence type="ECO:0000256" key="2">
    <source>
        <dbReference type="SAM" id="Phobius"/>
    </source>
</evidence>
<sequence length="116" mass="13560">MSVNGERSSSHLMKCVYSEKKNNNKKRCHQRCWEYVCMYASVGTIAAPFLFYTDRHADKLMGIHTYICLCVHVCKEPKKTQAAVEFRNERGHLPRNPVDTNADMNWQEQQQQPQPQ</sequence>
<organism evidence="3 4">
    <name type="scientific">Ceratitis capitata</name>
    <name type="common">Mediterranean fruit fly</name>
    <name type="synonym">Tephritis capitata</name>
    <dbReference type="NCBI Taxonomy" id="7213"/>
    <lineage>
        <taxon>Eukaryota</taxon>
        <taxon>Metazoa</taxon>
        <taxon>Ecdysozoa</taxon>
        <taxon>Arthropoda</taxon>
        <taxon>Hexapoda</taxon>
        <taxon>Insecta</taxon>
        <taxon>Pterygota</taxon>
        <taxon>Neoptera</taxon>
        <taxon>Endopterygota</taxon>
        <taxon>Diptera</taxon>
        <taxon>Brachycera</taxon>
        <taxon>Muscomorpha</taxon>
        <taxon>Tephritoidea</taxon>
        <taxon>Tephritidae</taxon>
        <taxon>Ceratitis</taxon>
        <taxon>Ceratitis</taxon>
    </lineage>
</organism>
<dbReference type="EMBL" id="CAJHJT010000001">
    <property type="protein sequence ID" value="CAD6991099.1"/>
    <property type="molecule type" value="Genomic_DNA"/>
</dbReference>
<keyword evidence="2" id="KW-1133">Transmembrane helix</keyword>
<proteinExistence type="predicted"/>